<dbReference type="PANTHER" id="PTHR31525">
    <property type="entry name" value="HEME TRANSPORTER HRG1"/>
    <property type="match status" value="1"/>
</dbReference>
<dbReference type="GO" id="GO:0020037">
    <property type="term" value="F:heme binding"/>
    <property type="evidence" value="ECO:0007669"/>
    <property type="project" value="TreeGrafter"/>
</dbReference>
<dbReference type="GO" id="GO:0010008">
    <property type="term" value="C:endosome membrane"/>
    <property type="evidence" value="ECO:0007669"/>
    <property type="project" value="UniProtKB-SubCell"/>
</dbReference>
<evidence type="ECO:0000256" key="9">
    <source>
        <dbReference type="ARBA" id="ARBA00023228"/>
    </source>
</evidence>
<comment type="similarity">
    <text evidence="3">Belongs to the HRG family.</text>
</comment>
<evidence type="ECO:0000256" key="1">
    <source>
        <dbReference type="ARBA" id="ARBA00004155"/>
    </source>
</evidence>
<evidence type="ECO:0000256" key="8">
    <source>
        <dbReference type="ARBA" id="ARBA00023136"/>
    </source>
</evidence>
<evidence type="ECO:0000256" key="7">
    <source>
        <dbReference type="ARBA" id="ARBA00022989"/>
    </source>
</evidence>
<keyword evidence="9" id="KW-0458">Lysosome</keyword>
<evidence type="ECO:0000256" key="5">
    <source>
        <dbReference type="ARBA" id="ARBA00022692"/>
    </source>
</evidence>
<dbReference type="OrthoDB" id="5954402at2759"/>
<reference evidence="12" key="2">
    <citation type="journal article" date="2016" name="Sci. Rep.">
        <title>Dictyocaulus viviparus genome, variome and transcriptome elucidate lungworm biology and support future intervention.</title>
        <authorList>
            <person name="McNulty S.N."/>
            <person name="Strube C."/>
            <person name="Rosa B.A."/>
            <person name="Martin J.C."/>
            <person name="Tyagi R."/>
            <person name="Choi Y.J."/>
            <person name="Wang Q."/>
            <person name="Hallsworth Pepin K."/>
            <person name="Zhang X."/>
            <person name="Ozersky P."/>
            <person name="Wilson R.K."/>
            <person name="Sternberg P.W."/>
            <person name="Gasser R.B."/>
            <person name="Mitreva M."/>
        </authorList>
    </citation>
    <scope>NUCLEOTIDE SEQUENCE [LARGE SCALE GENOMIC DNA]</scope>
    <source>
        <strain evidence="12">HannoverDv2000</strain>
    </source>
</reference>
<keyword evidence="4" id="KW-0813">Transport</keyword>
<dbReference type="GO" id="GO:0005886">
    <property type="term" value="C:plasma membrane"/>
    <property type="evidence" value="ECO:0007669"/>
    <property type="project" value="TreeGrafter"/>
</dbReference>
<reference evidence="11 12" key="1">
    <citation type="submission" date="2013-11" db="EMBL/GenBank/DDBJ databases">
        <title>Draft genome of the bovine lungworm Dictyocaulus viviparus.</title>
        <authorList>
            <person name="Mitreva M."/>
        </authorList>
    </citation>
    <scope>NUCLEOTIDE SEQUENCE [LARGE SCALE GENOMIC DNA]</scope>
    <source>
        <strain evidence="11 12">HannoverDv2000</strain>
    </source>
</reference>
<keyword evidence="6" id="KW-0967">Endosome</keyword>
<evidence type="ECO:0000256" key="10">
    <source>
        <dbReference type="SAM" id="Phobius"/>
    </source>
</evidence>
<dbReference type="EMBL" id="KN716223">
    <property type="protein sequence ID" value="KJH49814.1"/>
    <property type="molecule type" value="Genomic_DNA"/>
</dbReference>
<dbReference type="Proteomes" id="UP000053766">
    <property type="component" value="Unassembled WGS sequence"/>
</dbReference>
<dbReference type="GO" id="GO:0005765">
    <property type="term" value="C:lysosomal membrane"/>
    <property type="evidence" value="ECO:0007669"/>
    <property type="project" value="UniProtKB-SubCell"/>
</dbReference>
<keyword evidence="7 10" id="KW-1133">Transmembrane helix</keyword>
<accession>A0A0D8Y1A1</accession>
<dbReference type="PROSITE" id="PS51257">
    <property type="entry name" value="PROKAR_LIPOPROTEIN"/>
    <property type="match status" value="1"/>
</dbReference>
<feature type="transmembrane region" description="Helical" evidence="10">
    <location>
        <begin position="70"/>
        <end position="95"/>
    </location>
</feature>
<protein>
    <recommendedName>
        <fullName evidence="13">Heme transporter hrg-1</fullName>
    </recommendedName>
</protein>
<evidence type="ECO:0008006" key="13">
    <source>
        <dbReference type="Google" id="ProtNLM"/>
    </source>
</evidence>
<evidence type="ECO:0000256" key="2">
    <source>
        <dbReference type="ARBA" id="ARBA00004337"/>
    </source>
</evidence>
<dbReference type="InterPro" id="IPR026218">
    <property type="entry name" value="HRG"/>
</dbReference>
<sequence length="154" mass="17137">MCNTKVRIAIAILGISAGLMAGCCFAVQYQNWPATTMAFLSAVAASVVLYVHLAYSNGWIHDWSRAQFKYFIWGGWTFFVVGMIGMICSLINAGVKHQTLTANGLKGGNFWITAVWFFMLAKWTSLIAIYTRQYMDIITIPLSKSPPIPVEQTI</sequence>
<comment type="subcellular location">
    <subcellularLocation>
        <location evidence="2">Endosome membrane</location>
        <topology evidence="2">Multi-pass membrane protein</topology>
    </subcellularLocation>
    <subcellularLocation>
        <location evidence="1">Lysosome membrane</location>
        <topology evidence="1">Multi-pass membrane protein</topology>
    </subcellularLocation>
</comment>
<evidence type="ECO:0000256" key="4">
    <source>
        <dbReference type="ARBA" id="ARBA00022448"/>
    </source>
</evidence>
<name>A0A0D8Y1A1_DICVI</name>
<keyword evidence="8 10" id="KW-0472">Membrane</keyword>
<feature type="transmembrane region" description="Helical" evidence="10">
    <location>
        <begin position="110"/>
        <end position="130"/>
    </location>
</feature>
<feature type="transmembrane region" description="Helical" evidence="10">
    <location>
        <begin position="36"/>
        <end position="58"/>
    </location>
</feature>
<dbReference type="PANTHER" id="PTHR31525:SF1">
    <property type="entry name" value="HEME TRANSPORTER HRG1"/>
    <property type="match status" value="1"/>
</dbReference>
<dbReference type="AlphaFoldDB" id="A0A0D8Y1A1"/>
<evidence type="ECO:0000256" key="6">
    <source>
        <dbReference type="ARBA" id="ARBA00022753"/>
    </source>
</evidence>
<evidence type="ECO:0000313" key="11">
    <source>
        <dbReference type="EMBL" id="KJH49814.1"/>
    </source>
</evidence>
<dbReference type="Pfam" id="PF16954">
    <property type="entry name" value="HRG"/>
    <property type="match status" value="1"/>
</dbReference>
<keyword evidence="12" id="KW-1185">Reference proteome</keyword>
<proteinExistence type="inferred from homology"/>
<keyword evidence="5 10" id="KW-0812">Transmembrane</keyword>
<gene>
    <name evidence="11" type="ORF">DICVIV_04067</name>
</gene>
<dbReference type="PRINTS" id="PR02095">
    <property type="entry name" value="TRNSPORTRHRG"/>
</dbReference>
<evidence type="ECO:0000256" key="3">
    <source>
        <dbReference type="ARBA" id="ARBA00006203"/>
    </source>
</evidence>
<dbReference type="GO" id="GO:0015232">
    <property type="term" value="F:heme transmembrane transporter activity"/>
    <property type="evidence" value="ECO:0007669"/>
    <property type="project" value="InterPro"/>
</dbReference>
<organism evidence="11 12">
    <name type="scientific">Dictyocaulus viviparus</name>
    <name type="common">Bovine lungworm</name>
    <dbReference type="NCBI Taxonomy" id="29172"/>
    <lineage>
        <taxon>Eukaryota</taxon>
        <taxon>Metazoa</taxon>
        <taxon>Ecdysozoa</taxon>
        <taxon>Nematoda</taxon>
        <taxon>Chromadorea</taxon>
        <taxon>Rhabditida</taxon>
        <taxon>Rhabditina</taxon>
        <taxon>Rhabditomorpha</taxon>
        <taxon>Strongyloidea</taxon>
        <taxon>Metastrongylidae</taxon>
        <taxon>Dictyocaulus</taxon>
    </lineage>
</organism>
<evidence type="ECO:0000313" key="12">
    <source>
        <dbReference type="Proteomes" id="UP000053766"/>
    </source>
</evidence>